<dbReference type="InterPro" id="IPR004347">
    <property type="entry name" value="Pup_ligase/deamidase"/>
</dbReference>
<feature type="compositionally biased region" description="Basic and acidic residues" evidence="1">
    <location>
        <begin position="1"/>
        <end position="12"/>
    </location>
</feature>
<sequence length="586" mass="65607">MPQLRDSTHSLEEPTSNELVGSRDITGINDGASDVNASTVDDTDSANDDNELSNRAHGLPFERIFGIETEYGVSVTGQRPDSDMLDASHVASVIFEPIVSQSRSTNTYIENGSRLYLDVGAHPEYATAEARTVTDAVRLDAAGENLMAALAHQAERALRERTGNEKLRVHMYKNNTDSQGNSFGCHENYLVRRHVRLNDLEQSFIPFLVTRQIFAGTGVIRAGQFQISQRADFLEDTISSATTRARPMINTRDEPHADSRMYRRLHVIVGDSNRSQKASWMKMMCAHLVLCMIEAQARGEDYRLTRFAMQKPGECARSISRDTSLSAQMTLISGMQVTAIDIQQGYCDAAGRFIARHYNDLAQDMRNDMIACVELWHQTLESLRQGNFSELSSWVDWVAKYQLIQSIKKRSENTQKLNANDATQGTSEGDGETSSTSSANNSQVNKSQTDESQTIKSQTGKSAVDARISQIDFAYHDIAHDDVIGALQKNGKITPIFTLTEIRAARHNPPSDTRAWLRGNFIQQARKNSVQWSADWTSITMLGNRERQAMTVHLIDPFEHSPNEEYDEFMGEILTSRKDDPMLPLI</sequence>
<evidence type="ECO:0000313" key="3">
    <source>
        <dbReference type="Proteomes" id="UP000291289"/>
    </source>
</evidence>
<dbReference type="Pfam" id="PF03136">
    <property type="entry name" value="Pup_ligase"/>
    <property type="match status" value="2"/>
</dbReference>
<dbReference type="RefSeq" id="WP_131282961.1">
    <property type="nucleotide sequence ID" value="NZ_RXLP01000002.1"/>
</dbReference>
<dbReference type="EMBL" id="RXLP01000002">
    <property type="protein sequence ID" value="TCD54902.1"/>
    <property type="molecule type" value="Genomic_DNA"/>
</dbReference>
<feature type="compositionally biased region" description="Acidic residues" evidence="1">
    <location>
        <begin position="41"/>
        <end position="51"/>
    </location>
</feature>
<keyword evidence="3" id="KW-1185">Reference proteome</keyword>
<feature type="compositionally biased region" description="Polar residues" evidence="1">
    <location>
        <begin position="415"/>
        <end position="424"/>
    </location>
</feature>
<accession>A0A4R0QRB5</accession>
<comment type="caution">
    <text evidence="2">The sequence shown here is derived from an EMBL/GenBank/DDBJ whole genome shotgun (WGS) entry which is preliminary data.</text>
</comment>
<dbReference type="OrthoDB" id="9760627at2"/>
<dbReference type="GO" id="GO:0016874">
    <property type="term" value="F:ligase activity"/>
    <property type="evidence" value="ECO:0007669"/>
    <property type="project" value="UniProtKB-KW"/>
</dbReference>
<evidence type="ECO:0000256" key="1">
    <source>
        <dbReference type="SAM" id="MobiDB-lite"/>
    </source>
</evidence>
<organism evidence="2 3">
    <name type="scientific">Alloscardovia theropitheci</name>
    <dbReference type="NCBI Taxonomy" id="2496842"/>
    <lineage>
        <taxon>Bacteria</taxon>
        <taxon>Bacillati</taxon>
        <taxon>Actinomycetota</taxon>
        <taxon>Actinomycetes</taxon>
        <taxon>Bifidobacteriales</taxon>
        <taxon>Bifidobacteriaceae</taxon>
        <taxon>Alloscardovia</taxon>
    </lineage>
</organism>
<evidence type="ECO:0000313" key="2">
    <source>
        <dbReference type="EMBL" id="TCD54902.1"/>
    </source>
</evidence>
<name>A0A4R0QRB5_9BIFI</name>
<dbReference type="PANTHER" id="PTHR42307">
    <property type="entry name" value="PUP DEAMIDASE/DEPUPYLASE"/>
    <property type="match status" value="1"/>
</dbReference>
<dbReference type="Proteomes" id="UP000291289">
    <property type="component" value="Unassembled WGS sequence"/>
</dbReference>
<dbReference type="GO" id="GO:0005524">
    <property type="term" value="F:ATP binding"/>
    <property type="evidence" value="ECO:0007669"/>
    <property type="project" value="TreeGrafter"/>
</dbReference>
<reference evidence="2 3" key="1">
    <citation type="submission" date="2018-12" db="EMBL/GenBank/DDBJ databases">
        <title>Alloscrdovia theropitheci sp. nov: a novel taxon from the feces of the bleeding-herat monkey (Theropithecus geleda).</title>
        <authorList>
            <person name="Modesto M."/>
        </authorList>
    </citation>
    <scope>NUCLEOTIDE SEQUENCE [LARGE SCALE GENOMIC DNA]</scope>
    <source>
        <strain evidence="2 3">GLDI4/2</strain>
    </source>
</reference>
<feature type="compositionally biased region" description="Polar residues" evidence="1">
    <location>
        <begin position="439"/>
        <end position="461"/>
    </location>
</feature>
<feature type="region of interest" description="Disordered" evidence="1">
    <location>
        <begin position="1"/>
        <end position="55"/>
    </location>
</feature>
<protein>
    <submittedName>
        <fullName evidence="2">Pup--protein ligase</fullName>
    </submittedName>
</protein>
<proteinExistence type="predicted"/>
<keyword evidence="2" id="KW-0436">Ligase</keyword>
<gene>
    <name evidence="2" type="ORF">EJ419_00450</name>
</gene>
<dbReference type="PANTHER" id="PTHR42307:SF3">
    <property type="entry name" value="PUP--PROTEIN LIGASE"/>
    <property type="match status" value="1"/>
</dbReference>
<dbReference type="GO" id="GO:0010498">
    <property type="term" value="P:proteasomal protein catabolic process"/>
    <property type="evidence" value="ECO:0007669"/>
    <property type="project" value="InterPro"/>
</dbReference>
<dbReference type="GO" id="GO:0070490">
    <property type="term" value="P:protein pupylation"/>
    <property type="evidence" value="ECO:0007669"/>
    <property type="project" value="TreeGrafter"/>
</dbReference>
<feature type="region of interest" description="Disordered" evidence="1">
    <location>
        <begin position="415"/>
        <end position="461"/>
    </location>
</feature>
<dbReference type="GO" id="GO:0019941">
    <property type="term" value="P:modification-dependent protein catabolic process"/>
    <property type="evidence" value="ECO:0007669"/>
    <property type="project" value="InterPro"/>
</dbReference>
<dbReference type="AlphaFoldDB" id="A0A4R0QRB5"/>